<evidence type="ECO:0000313" key="2">
    <source>
        <dbReference type="Proteomes" id="UP000746420"/>
    </source>
</evidence>
<sequence>MQSVFHSGAALTGAANDSGSLSNASGRCFATLKSASGWQGVIPAKHKTCSRQEIAVAASQVMKVWRQS</sequence>
<dbReference type="Proteomes" id="UP000746420">
    <property type="component" value="Unassembled WGS sequence"/>
</dbReference>
<dbReference type="RefSeq" id="WP_249938848.1">
    <property type="nucleotide sequence ID" value="NZ_JAGFEW010000013.1"/>
</dbReference>
<protein>
    <submittedName>
        <fullName evidence="1">Uncharacterized protein</fullName>
    </submittedName>
</protein>
<comment type="caution">
    <text evidence="1">The sequence shown here is derived from an EMBL/GenBank/DDBJ whole genome shotgun (WGS) entry which is preliminary data.</text>
</comment>
<feature type="non-terminal residue" evidence="1">
    <location>
        <position position="68"/>
    </location>
</feature>
<dbReference type="EMBL" id="JAGFEW010000013">
    <property type="protein sequence ID" value="MBV5095559.1"/>
    <property type="molecule type" value="Genomic_DNA"/>
</dbReference>
<accession>A0A949Q286</accession>
<name>A0A949Q286_9ENTR</name>
<reference evidence="1 2" key="1">
    <citation type="submission" date="2021-03" db="EMBL/GenBank/DDBJ databases">
        <title>Tenobrionicola molitorae gen. nov., sp. nov. and Tenobrionicola larvae sp. nov., isolated from larvae of the mealworm Tenobrio molitor L., a proposal to transfer Erwinia teleogrylli Liu et al. 2016 to a new genus Entomohabitans as Entomohabitans teleogrylli comb. nov.</title>
        <authorList>
            <person name="Lee S.D."/>
            <person name="Yang H.L."/>
            <person name="Kim I.S."/>
        </authorList>
    </citation>
    <scope>NUCLEOTIDE SEQUENCE [LARGE SCALE GENOMIC DNA]</scope>
    <source>
        <strain evidence="1 2">YMB-R21</strain>
    </source>
</reference>
<keyword evidence="2" id="KW-1185">Reference proteome</keyword>
<dbReference type="AlphaFoldDB" id="A0A949Q286"/>
<organism evidence="1 2">
    <name type="scientific">Tenebrionicola larvae</name>
    <dbReference type="NCBI Taxonomy" id="2815733"/>
    <lineage>
        <taxon>Bacteria</taxon>
        <taxon>Pseudomonadati</taxon>
        <taxon>Pseudomonadota</taxon>
        <taxon>Gammaproteobacteria</taxon>
        <taxon>Enterobacterales</taxon>
        <taxon>Enterobacteriaceae</taxon>
        <taxon>Tenebrionibacter/Tenebrionicola group</taxon>
        <taxon>Tenebrionicola</taxon>
    </lineage>
</organism>
<evidence type="ECO:0000313" key="1">
    <source>
        <dbReference type="EMBL" id="MBV5095559.1"/>
    </source>
</evidence>
<gene>
    <name evidence="1" type="ORF">JZ788_07400</name>
</gene>
<proteinExistence type="predicted"/>